<evidence type="ECO:0000259" key="7">
    <source>
        <dbReference type="Pfam" id="PF02687"/>
    </source>
</evidence>
<dbReference type="Proteomes" id="UP000597668">
    <property type="component" value="Unassembled WGS sequence"/>
</dbReference>
<keyword evidence="6" id="KW-0813">Transport</keyword>
<evidence type="ECO:0000256" key="6">
    <source>
        <dbReference type="PIRNR" id="PIRNR018968"/>
    </source>
</evidence>
<sequence>MYGKLALRNVRRQVGSYLIYFITVSLTVAMMFGLHNVLYSPQLQEFARTVDSMRTGLLVLSICIALVVAFVLGYATSFMLRLRKREFGTYLTLGMTRGSILRIFVTETMLLGAAALAVGLLLGLFLYQGMMMVLSALMELPFALASYSARGLWLTVGLVGGIFALSALTSALYLKRVRIGALIHGDQVVAKEVRHPFLWLAVALAALGTMGYACLAFTRQVQYELTASGEPAGSMVVSLTLLAAGMVLFHIAAARSLTQLILRRGQRRGGRGTSTFLLRQLAAKLGSSAVMAGALAFLMTFAVIGANSSFMQKVAEQLSLQQQYPFDIAASLDAGEQVPYDLEAALEIIGRYAEVRQVLPYQLYDSGGRALQKSDYLERNDGVMPLSQFNALLAELGEPPLTLTEDAFYVCLGAEVYQKGERELQPVELVLGGKTYRFAGATDRLPMLQDIFSFAVVPDAAVTGLPVLADCAAIQLKQEKYDARGLHQALTYTSRSGIYEFERCDYRIREYSRMERGSTTAILVEGALYMAVVFVCLGLAMLALKVLAELDQDRQRYAVLFRLGASRRQQQKTLFGQIFSFFIFPFLLPVGMSVPVAAICGKIMSLGGYPAQRGIVYRTAGAVALVLTAIYILYFSATYLIAKKNILPPRQ</sequence>
<dbReference type="AlphaFoldDB" id="A0A8J6IM47"/>
<evidence type="ECO:0000313" key="8">
    <source>
        <dbReference type="EMBL" id="MBC3516224.1"/>
    </source>
</evidence>
<keyword evidence="3 6" id="KW-0812">Transmembrane</keyword>
<feature type="transmembrane region" description="Helical" evidence="6">
    <location>
        <begin position="147"/>
        <end position="174"/>
    </location>
</feature>
<dbReference type="InterPro" id="IPR052536">
    <property type="entry name" value="ABC-4_Integral_Memb_Prot"/>
</dbReference>
<proteinExistence type="inferred from homology"/>
<dbReference type="RefSeq" id="WP_186487958.1">
    <property type="nucleotide sequence ID" value="NZ_JACOGI010000001.1"/>
</dbReference>
<feature type="transmembrane region" description="Helical" evidence="6">
    <location>
        <begin position="238"/>
        <end position="262"/>
    </location>
</feature>
<dbReference type="GO" id="GO:0055085">
    <property type="term" value="P:transmembrane transport"/>
    <property type="evidence" value="ECO:0007669"/>
    <property type="project" value="UniProtKB-UniRule"/>
</dbReference>
<dbReference type="InterPro" id="IPR027022">
    <property type="entry name" value="ABC_permease_BceB-typ"/>
</dbReference>
<evidence type="ECO:0000256" key="3">
    <source>
        <dbReference type="ARBA" id="ARBA00022692"/>
    </source>
</evidence>
<comment type="subcellular location">
    <subcellularLocation>
        <location evidence="1 6">Cell membrane</location>
        <topology evidence="1 6">Multi-pass membrane protein</topology>
    </subcellularLocation>
</comment>
<evidence type="ECO:0000313" key="9">
    <source>
        <dbReference type="Proteomes" id="UP000597668"/>
    </source>
</evidence>
<dbReference type="PANTHER" id="PTHR46795">
    <property type="entry name" value="ABC TRANSPORTER PERMEASE-RELATED-RELATED"/>
    <property type="match status" value="1"/>
</dbReference>
<organism evidence="8 9">
    <name type="scientific">Neobittarella massiliensis</name>
    <name type="common">ex Bilen et al. 2018</name>
    <dbReference type="NCBI Taxonomy" id="2041842"/>
    <lineage>
        <taxon>Bacteria</taxon>
        <taxon>Bacillati</taxon>
        <taxon>Bacillota</taxon>
        <taxon>Clostridia</taxon>
        <taxon>Eubacteriales</taxon>
        <taxon>Oscillospiraceae</taxon>
        <taxon>Neobittarella (ex Bilen et al. 2018)</taxon>
    </lineage>
</organism>
<name>A0A8J6IM47_9FIRM</name>
<evidence type="ECO:0000256" key="5">
    <source>
        <dbReference type="ARBA" id="ARBA00023136"/>
    </source>
</evidence>
<feature type="transmembrane region" description="Helical" evidence="6">
    <location>
        <begin position="526"/>
        <end position="547"/>
    </location>
</feature>
<feature type="transmembrane region" description="Helical" evidence="6">
    <location>
        <begin position="101"/>
        <end position="127"/>
    </location>
</feature>
<keyword evidence="4 6" id="KW-1133">Transmembrane helix</keyword>
<dbReference type="PANTHER" id="PTHR46795:SF3">
    <property type="entry name" value="ABC TRANSPORTER PERMEASE"/>
    <property type="match status" value="1"/>
</dbReference>
<reference evidence="8" key="1">
    <citation type="submission" date="2020-08" db="EMBL/GenBank/DDBJ databases">
        <authorList>
            <person name="Liu C."/>
            <person name="Sun Q."/>
        </authorList>
    </citation>
    <scope>NUCLEOTIDE SEQUENCE</scope>
    <source>
        <strain evidence="8">NSJ-65</strain>
    </source>
</reference>
<keyword evidence="2 6" id="KW-1003">Cell membrane</keyword>
<feature type="transmembrane region" description="Helical" evidence="6">
    <location>
        <begin position="197"/>
        <end position="218"/>
    </location>
</feature>
<evidence type="ECO:0000256" key="2">
    <source>
        <dbReference type="ARBA" id="ARBA00022475"/>
    </source>
</evidence>
<dbReference type="InterPro" id="IPR003838">
    <property type="entry name" value="ABC3_permease_C"/>
</dbReference>
<feature type="transmembrane region" description="Helical" evidence="6">
    <location>
        <begin position="58"/>
        <end position="80"/>
    </location>
</feature>
<feature type="transmembrane region" description="Helical" evidence="6">
    <location>
        <begin position="17"/>
        <end position="38"/>
    </location>
</feature>
<feature type="transmembrane region" description="Helical" evidence="6">
    <location>
        <begin position="619"/>
        <end position="642"/>
    </location>
</feature>
<dbReference type="PIRSF" id="PIRSF018968">
    <property type="entry name" value="ABC_permease_BceB"/>
    <property type="match status" value="1"/>
</dbReference>
<comment type="caution">
    <text evidence="8">The sequence shown here is derived from an EMBL/GenBank/DDBJ whole genome shotgun (WGS) entry which is preliminary data.</text>
</comment>
<feature type="domain" description="ABC3 transporter permease C-terminal" evidence="7">
    <location>
        <begin position="59"/>
        <end position="178"/>
    </location>
</feature>
<comment type="similarity">
    <text evidence="6">Belongs to the ABC-4 integral membrane protein family.</text>
</comment>
<dbReference type="EMBL" id="JACOGI010000001">
    <property type="protein sequence ID" value="MBC3516224.1"/>
    <property type="molecule type" value="Genomic_DNA"/>
</dbReference>
<evidence type="ECO:0000256" key="4">
    <source>
        <dbReference type="ARBA" id="ARBA00022989"/>
    </source>
</evidence>
<keyword evidence="5 6" id="KW-0472">Membrane</keyword>
<feature type="transmembrane region" description="Helical" evidence="6">
    <location>
        <begin position="282"/>
        <end position="304"/>
    </location>
</feature>
<evidence type="ECO:0000256" key="1">
    <source>
        <dbReference type="ARBA" id="ARBA00004651"/>
    </source>
</evidence>
<dbReference type="Pfam" id="PF02687">
    <property type="entry name" value="FtsX"/>
    <property type="match status" value="1"/>
</dbReference>
<accession>A0A8J6IM47</accession>
<keyword evidence="9" id="KW-1185">Reference proteome</keyword>
<dbReference type="GO" id="GO:0005886">
    <property type="term" value="C:plasma membrane"/>
    <property type="evidence" value="ECO:0007669"/>
    <property type="project" value="UniProtKB-SubCell"/>
</dbReference>
<protein>
    <submittedName>
        <fullName evidence="8">ABC transporter permease</fullName>
    </submittedName>
</protein>
<gene>
    <name evidence="8" type="ORF">H8K20_07425</name>
</gene>
<feature type="transmembrane region" description="Helical" evidence="6">
    <location>
        <begin position="574"/>
        <end position="599"/>
    </location>
</feature>